<dbReference type="PRINTS" id="PR00733">
    <property type="entry name" value="GLHYDRLASE6"/>
</dbReference>
<dbReference type="PROSITE" id="PS00656">
    <property type="entry name" value="GLYCOSYL_HYDROL_F6_2"/>
    <property type="match status" value="1"/>
</dbReference>
<name>A0A0K1JRR8_9MICO</name>
<evidence type="ECO:0000256" key="7">
    <source>
        <dbReference type="ARBA" id="ARBA00023326"/>
    </source>
</evidence>
<dbReference type="AlphaFoldDB" id="A0A0K1JRR8"/>
<proteinExistence type="inferred from homology"/>
<dbReference type="Proteomes" id="UP000066480">
    <property type="component" value="Chromosome"/>
</dbReference>
<evidence type="ECO:0000256" key="10">
    <source>
        <dbReference type="PROSITE-ProRule" id="PRU10057"/>
    </source>
</evidence>
<feature type="binding site" evidence="9">
    <location>
        <position position="170"/>
    </location>
    <ligand>
        <name>substrate</name>
    </ligand>
</feature>
<keyword evidence="4" id="KW-1015">Disulfide bond</keyword>
<dbReference type="Gene3D" id="3.20.20.40">
    <property type="entry name" value="1, 4-beta cellobiohydrolase"/>
    <property type="match status" value="1"/>
</dbReference>
<feature type="binding site" evidence="9">
    <location>
        <position position="55"/>
    </location>
    <ligand>
        <name>substrate</name>
    </ligand>
</feature>
<dbReference type="PANTHER" id="PTHR34876:SF4">
    <property type="entry name" value="1,4-BETA-D-GLUCAN CELLOBIOHYDROLASE C-RELATED"/>
    <property type="match status" value="1"/>
</dbReference>
<dbReference type="PIRSF" id="PIRSF001100">
    <property type="entry name" value="Beta_cellobiohydrolase"/>
    <property type="match status" value="1"/>
</dbReference>
<dbReference type="STRING" id="571913.VV02_24330"/>
<evidence type="ECO:0000313" key="13">
    <source>
        <dbReference type="EMBL" id="AKU19273.1"/>
    </source>
</evidence>
<keyword evidence="2 11" id="KW-0378">Hydrolase</keyword>
<feature type="binding site" evidence="9">
    <location>
        <position position="200"/>
    </location>
    <ligand>
        <name>substrate</name>
    </ligand>
</feature>
<dbReference type="SUPFAM" id="SSF51989">
    <property type="entry name" value="Glycosyl hydrolases family 6, cellulases"/>
    <property type="match status" value="1"/>
</dbReference>
<evidence type="ECO:0000256" key="9">
    <source>
        <dbReference type="PIRSR" id="PIRSR001100-2"/>
    </source>
</evidence>
<gene>
    <name evidence="13" type="ORF">VV02_24330</name>
</gene>
<feature type="binding site" evidence="9">
    <location>
        <position position="173"/>
    </location>
    <ligand>
        <name>substrate</name>
    </ligand>
</feature>
<keyword evidence="6 11" id="KW-0326">Glycosidase</keyword>
<keyword evidence="5 11" id="KW-0119">Carbohydrate metabolism</keyword>
<evidence type="ECO:0000256" key="4">
    <source>
        <dbReference type="ARBA" id="ARBA00023157"/>
    </source>
</evidence>
<evidence type="ECO:0000256" key="6">
    <source>
        <dbReference type="ARBA" id="ARBA00023295"/>
    </source>
</evidence>
<dbReference type="Pfam" id="PF01341">
    <property type="entry name" value="Glyco_hydro_6"/>
    <property type="match status" value="1"/>
</dbReference>
<feature type="binding site" evidence="9">
    <location>
        <position position="240"/>
    </location>
    <ligand>
        <name>substrate</name>
    </ligand>
</feature>
<protein>
    <recommendedName>
        <fullName evidence="11">Glucanase</fullName>
        <ecNumber evidence="11">3.2.1.-</ecNumber>
    </recommendedName>
</protein>
<dbReference type="EMBL" id="CP011112">
    <property type="protein sequence ID" value="AKU19273.1"/>
    <property type="molecule type" value="Genomic_DNA"/>
</dbReference>
<feature type="active site" description="Proton donor" evidence="8 10">
    <location>
        <position position="130"/>
    </location>
</feature>
<evidence type="ECO:0000256" key="3">
    <source>
        <dbReference type="ARBA" id="ARBA00023001"/>
    </source>
</evidence>
<dbReference type="InterPro" id="IPR036434">
    <property type="entry name" value="Beta_cellobiohydrolase_sf"/>
</dbReference>
<dbReference type="GO" id="GO:0030245">
    <property type="term" value="P:cellulose catabolic process"/>
    <property type="evidence" value="ECO:0007669"/>
    <property type="project" value="UniProtKB-KW"/>
</dbReference>
<organism evidence="13 14">
    <name type="scientific">Luteipulveratus mongoliensis</name>
    <dbReference type="NCBI Taxonomy" id="571913"/>
    <lineage>
        <taxon>Bacteria</taxon>
        <taxon>Bacillati</taxon>
        <taxon>Actinomycetota</taxon>
        <taxon>Actinomycetes</taxon>
        <taxon>Micrococcales</taxon>
        <taxon>Dermacoccaceae</taxon>
        <taxon>Luteipulveratus</taxon>
    </lineage>
</organism>
<accession>A0A0K1JRR8</accession>
<dbReference type="PANTHER" id="PTHR34876">
    <property type="match status" value="1"/>
</dbReference>
<keyword evidence="3 11" id="KW-0136">Cellulose degradation</keyword>
<keyword evidence="1" id="KW-0732">Signal</keyword>
<evidence type="ECO:0000256" key="2">
    <source>
        <dbReference type="ARBA" id="ARBA00022801"/>
    </source>
</evidence>
<evidence type="ECO:0000256" key="5">
    <source>
        <dbReference type="ARBA" id="ARBA00023277"/>
    </source>
</evidence>
<feature type="binding site" evidence="9">
    <location>
        <position position="265"/>
    </location>
    <ligand>
        <name>substrate</name>
    </ligand>
</feature>
<dbReference type="KEGG" id="lmoi:VV02_24330"/>
<evidence type="ECO:0000256" key="11">
    <source>
        <dbReference type="RuleBase" id="RU361186"/>
    </source>
</evidence>
<comment type="similarity">
    <text evidence="11">Belongs to the glycosyl hydrolase family 6.</text>
</comment>
<dbReference type="EC" id="3.2.1.-" evidence="11"/>
<dbReference type="InterPro" id="IPR001524">
    <property type="entry name" value="Glyco_hydro_6_CS"/>
</dbReference>
<dbReference type="PATRIC" id="fig|571913.6.peg.4933"/>
<keyword evidence="14" id="KW-1185">Reference proteome</keyword>
<reference evidence="13 14" key="1">
    <citation type="submission" date="2015-03" db="EMBL/GenBank/DDBJ databases">
        <title>Luteipulveratus halotolerans sp. nov., a novel actinobacterium (Dermacoccaceae) from Sarawak, Malaysia.</title>
        <authorList>
            <person name="Juboi H."/>
            <person name="Basik A."/>
            <person name="Shamsul S.S."/>
            <person name="Arnold P."/>
            <person name="Schmitt E.K."/>
            <person name="Sanglier J.-J."/>
            <person name="Yeo T."/>
        </authorList>
    </citation>
    <scope>NUCLEOTIDE SEQUENCE [LARGE SCALE GENOMIC DNA]</scope>
    <source>
        <strain evidence="13 14">MN07-A0370</strain>
    </source>
</reference>
<evidence type="ECO:0000256" key="1">
    <source>
        <dbReference type="ARBA" id="ARBA00022729"/>
    </source>
</evidence>
<feature type="region of interest" description="Disordered" evidence="12">
    <location>
        <begin position="1"/>
        <end position="37"/>
    </location>
</feature>
<feature type="active site" description="Proton acceptor" evidence="8">
    <location>
        <position position="271"/>
    </location>
</feature>
<keyword evidence="7 11" id="KW-0624">Polysaccharide degradation</keyword>
<evidence type="ECO:0000313" key="14">
    <source>
        <dbReference type="Proteomes" id="UP000066480"/>
    </source>
</evidence>
<dbReference type="InterPro" id="IPR016288">
    <property type="entry name" value="Beta_cellobiohydrolase"/>
</dbReference>
<sequence length="297" mass="31716">MAPAHADGPANPLQATDGFYADPDSNSAQWVKDNPDAERAPTIKKEIADKPGALWLGDWTADPKAAVEAYTKAAQAENKMPVLVTYNIPGRDCKGESDGGADSPEEYRTWISQFAEGLGDRPAVVILEPDALAQYDCLPDQGPTRLELLHFASDQMAGHPNTWAYMDAGHSSWIDSGEMANRLKQVGVEGIRGFALNTSNYQTTEDSVAYGKAVNDAIGGTSHYVVDTSRNGTGPKGDEWCNPEGRKIGVPAQTSDDADMLLWVKNVGDSDGDCGLGEGTKAGDFTPELAMHLITGE</sequence>
<evidence type="ECO:0000256" key="12">
    <source>
        <dbReference type="SAM" id="MobiDB-lite"/>
    </source>
</evidence>
<evidence type="ECO:0000256" key="8">
    <source>
        <dbReference type="PIRSR" id="PIRSR001100-1"/>
    </source>
</evidence>
<dbReference type="GO" id="GO:0004553">
    <property type="term" value="F:hydrolase activity, hydrolyzing O-glycosyl compounds"/>
    <property type="evidence" value="ECO:0007669"/>
    <property type="project" value="InterPro"/>
</dbReference>